<dbReference type="InterPro" id="IPR050891">
    <property type="entry name" value="TatD-type_Hydrolase"/>
</dbReference>
<feature type="binding site" evidence="5">
    <location>
        <position position="172"/>
    </location>
    <ligand>
        <name>a divalent metal cation</name>
        <dbReference type="ChEBI" id="CHEBI:60240"/>
        <label>2</label>
    </ligand>
</feature>
<evidence type="ECO:0000313" key="7">
    <source>
        <dbReference type="Proteomes" id="UP001344447"/>
    </source>
</evidence>
<dbReference type="AlphaFoldDB" id="A0AAN7Z042"/>
<comment type="similarity">
    <text evidence="1">Belongs to the metallo-dependent hydrolases superfamily. TatD-type hydrolase family.</text>
</comment>
<gene>
    <name evidence="6" type="ORF">RB653_006368</name>
</gene>
<dbReference type="FunFam" id="3.20.20.140:FF:000040">
    <property type="entry name" value="Putative tatD related deoxyribonuclease"/>
    <property type="match status" value="1"/>
</dbReference>
<evidence type="ECO:0000256" key="2">
    <source>
        <dbReference type="ARBA" id="ARBA00022722"/>
    </source>
</evidence>
<dbReference type="Proteomes" id="UP001344447">
    <property type="component" value="Unassembled WGS sequence"/>
</dbReference>
<feature type="binding site" evidence="5">
    <location>
        <position position="135"/>
    </location>
    <ligand>
        <name>a divalent metal cation</name>
        <dbReference type="ChEBI" id="CHEBI:60240"/>
        <label>1</label>
    </ligand>
</feature>
<proteinExistence type="inferred from homology"/>
<reference evidence="6 7" key="1">
    <citation type="submission" date="2023-11" db="EMBL/GenBank/DDBJ databases">
        <title>Dfirmibasis_genome.</title>
        <authorList>
            <person name="Edelbroek B."/>
            <person name="Kjellin J."/>
            <person name="Jerlstrom-Hultqvist J."/>
            <person name="Soderbom F."/>
        </authorList>
    </citation>
    <scope>NUCLEOTIDE SEQUENCE [LARGE SCALE GENOMIC DNA]</scope>
    <source>
        <strain evidence="6 7">TNS-C-14</strain>
    </source>
</reference>
<name>A0AAN7Z042_9MYCE</name>
<keyword evidence="7" id="KW-1185">Reference proteome</keyword>
<evidence type="ECO:0000313" key="6">
    <source>
        <dbReference type="EMBL" id="KAK5584751.1"/>
    </source>
</evidence>
<keyword evidence="3 5" id="KW-0479">Metal-binding</keyword>
<evidence type="ECO:0000256" key="5">
    <source>
        <dbReference type="PIRSR" id="PIRSR005902-1"/>
    </source>
</evidence>
<dbReference type="PANTHER" id="PTHR10060">
    <property type="entry name" value="TATD FAMILY DEOXYRIBONUCLEASE"/>
    <property type="match status" value="1"/>
</dbReference>
<dbReference type="GO" id="GO:0008296">
    <property type="term" value="F:3'-5'-DNA exonuclease activity"/>
    <property type="evidence" value="ECO:0007669"/>
    <property type="project" value="TreeGrafter"/>
</dbReference>
<dbReference type="GO" id="GO:0005829">
    <property type="term" value="C:cytosol"/>
    <property type="evidence" value="ECO:0007669"/>
    <property type="project" value="TreeGrafter"/>
</dbReference>
<organism evidence="6 7">
    <name type="scientific">Dictyostelium firmibasis</name>
    <dbReference type="NCBI Taxonomy" id="79012"/>
    <lineage>
        <taxon>Eukaryota</taxon>
        <taxon>Amoebozoa</taxon>
        <taxon>Evosea</taxon>
        <taxon>Eumycetozoa</taxon>
        <taxon>Dictyostelia</taxon>
        <taxon>Dictyosteliales</taxon>
        <taxon>Dictyosteliaceae</taxon>
        <taxon>Dictyostelium</taxon>
    </lineage>
</organism>
<evidence type="ECO:0000256" key="3">
    <source>
        <dbReference type="ARBA" id="ARBA00022723"/>
    </source>
</evidence>
<dbReference type="InterPro" id="IPR032466">
    <property type="entry name" value="Metal_Hydrolase"/>
</dbReference>
<dbReference type="CDD" id="cd01310">
    <property type="entry name" value="TatD_DNAse"/>
    <property type="match status" value="1"/>
</dbReference>
<comment type="caution">
    <text evidence="6">The sequence shown here is derived from an EMBL/GenBank/DDBJ whole genome shotgun (WGS) entry which is preliminary data.</text>
</comment>
<accession>A0AAN7Z042</accession>
<keyword evidence="2" id="KW-0540">Nuclease</keyword>
<evidence type="ECO:0000256" key="4">
    <source>
        <dbReference type="ARBA" id="ARBA00022801"/>
    </source>
</evidence>
<dbReference type="GO" id="GO:0046872">
    <property type="term" value="F:metal ion binding"/>
    <property type="evidence" value="ECO:0007669"/>
    <property type="project" value="UniProtKB-KW"/>
</dbReference>
<feature type="binding site" evidence="5">
    <location>
        <position position="202"/>
    </location>
    <ligand>
        <name>a divalent metal cation</name>
        <dbReference type="ChEBI" id="CHEBI:60240"/>
        <label>2</label>
    </ligand>
</feature>
<dbReference type="InterPro" id="IPR018228">
    <property type="entry name" value="DNase_TatD-rel_CS"/>
</dbReference>
<dbReference type="PROSITE" id="PS01091">
    <property type="entry name" value="TATD_3"/>
    <property type="match status" value="1"/>
</dbReference>
<evidence type="ECO:0000256" key="1">
    <source>
        <dbReference type="ARBA" id="ARBA00009275"/>
    </source>
</evidence>
<dbReference type="Gene3D" id="3.20.20.140">
    <property type="entry name" value="Metal-dependent hydrolases"/>
    <property type="match status" value="1"/>
</dbReference>
<dbReference type="InterPro" id="IPR001130">
    <property type="entry name" value="TatD-like"/>
</dbReference>
<protein>
    <submittedName>
        <fullName evidence="6">Uncharacterized protein</fullName>
    </submittedName>
</protein>
<dbReference type="PANTHER" id="PTHR10060:SF15">
    <property type="entry name" value="DEOXYRIBONUCLEASE TATDN1"/>
    <property type="match status" value="1"/>
</dbReference>
<dbReference type="Pfam" id="PF01026">
    <property type="entry name" value="TatD_DNase"/>
    <property type="match status" value="1"/>
</dbReference>
<keyword evidence="4" id="KW-0378">Hydrolase</keyword>
<dbReference type="EMBL" id="JAVFKY010000001">
    <property type="protein sequence ID" value="KAK5584751.1"/>
    <property type="molecule type" value="Genomic_DNA"/>
</dbReference>
<feature type="binding site" evidence="5">
    <location>
        <position position="251"/>
    </location>
    <ligand>
        <name>a divalent metal cation</name>
        <dbReference type="ChEBI" id="CHEBI:60240"/>
        <label>1</label>
    </ligand>
</feature>
<dbReference type="SUPFAM" id="SSF51556">
    <property type="entry name" value="Metallo-dependent hydrolases"/>
    <property type="match status" value="1"/>
</dbReference>
<dbReference type="PIRSF" id="PIRSF005902">
    <property type="entry name" value="DNase_TatD"/>
    <property type="match status" value="1"/>
</dbReference>
<sequence>MKFIDIGVNLTDPMFIGQYNNNGKQYHEADLKQVLERAWSIGMEKIIITSGRLSEVKESLELIKIYDSDEKNNNSNNRLFTTIGVHPTRCSQELIINSNDSDGDSDKQNEIKQEYIEELLKFYNDNKEKIIAIGEFGLDYDRLEFCSKEIQLKCFEYQFQMTEKTGLPLFLHLRGSVESGACSDFIDILKRNRNRFSVGVVHSFTGTSEELNRLLELDGIYIGINGCSLKTQENLDVVSKIPINRLMIETDAPWCDIRKTHSSFKYIKTNFPSVKRDKFKLGSCVQNRNEPCNIINVLEVIVGLNGGDDKIEEISEQIYKNTINVFFPNQSK</sequence>